<organism evidence="3 4">
    <name type="scientific">Virgibacillus chiguensis</name>
    <dbReference type="NCBI Taxonomy" id="411959"/>
    <lineage>
        <taxon>Bacteria</taxon>
        <taxon>Bacillati</taxon>
        <taxon>Bacillota</taxon>
        <taxon>Bacilli</taxon>
        <taxon>Bacillales</taxon>
        <taxon>Bacillaceae</taxon>
        <taxon>Virgibacillus</taxon>
    </lineage>
</organism>
<dbReference type="EMBL" id="FQXD01000015">
    <property type="protein sequence ID" value="SHH84614.1"/>
    <property type="molecule type" value="Genomic_DNA"/>
</dbReference>
<dbReference type="PANTHER" id="PTHR12598">
    <property type="entry name" value="COPPER HOMEOSTASIS PROTEIN CUTC"/>
    <property type="match status" value="1"/>
</dbReference>
<sequence>MLLEVIATNLTDVIEAEQYGADRIELSPAMAEIGLTPSYGLLKKAVEAVHLPINVMVRPHSQSFVYNKYDLDTMKADIDLITKMGANGIVIGALTAEKTIDEEVLKQLLNVADDLEVTFHRAFDFARDQEEALACLAQYKQITTVLTAGGNYKAPEAISQLQQLIDLAADTHVNMMVGHGLKPATFADVYEQVKPHAFHFGSGARRNDSFAYKLDRSKIQHIKNILQK</sequence>
<dbReference type="Gene3D" id="3.20.20.380">
    <property type="entry name" value="Copper homeostasis (CutC) domain"/>
    <property type="match status" value="1"/>
</dbReference>
<dbReference type="PANTHER" id="PTHR12598:SF0">
    <property type="entry name" value="COPPER HOMEOSTASIS PROTEIN CUTC HOMOLOG"/>
    <property type="match status" value="1"/>
</dbReference>
<dbReference type="GO" id="GO:0005507">
    <property type="term" value="F:copper ion binding"/>
    <property type="evidence" value="ECO:0007669"/>
    <property type="project" value="TreeGrafter"/>
</dbReference>
<keyword evidence="4" id="KW-1185">Reference proteome</keyword>
<dbReference type="HAMAP" id="MF_00795">
    <property type="entry name" value="CutC"/>
    <property type="match status" value="1"/>
</dbReference>
<evidence type="ECO:0000256" key="2">
    <source>
        <dbReference type="HAMAP-Rule" id="MF_00795"/>
    </source>
</evidence>
<proteinExistence type="inferred from homology"/>
<dbReference type="AlphaFoldDB" id="A0A1M5WBN9"/>
<dbReference type="InterPro" id="IPR005627">
    <property type="entry name" value="CutC-like"/>
</dbReference>
<dbReference type="InterPro" id="IPR036822">
    <property type="entry name" value="CutC-like_dom_sf"/>
</dbReference>
<name>A0A1M5WBN9_9BACI</name>
<gene>
    <name evidence="2" type="primary">cutC</name>
    <name evidence="3" type="ORF">SAMN05421807_11591</name>
</gene>
<reference evidence="4" key="1">
    <citation type="submission" date="2016-11" db="EMBL/GenBank/DDBJ databases">
        <authorList>
            <person name="Varghese N."/>
            <person name="Submissions S."/>
        </authorList>
    </citation>
    <scope>NUCLEOTIDE SEQUENCE [LARGE SCALE GENOMIC DNA]</scope>
    <source>
        <strain evidence="4">CGMCC 1.6496</strain>
    </source>
</reference>
<dbReference type="RefSeq" id="WP_073011671.1">
    <property type="nucleotide sequence ID" value="NZ_FQXD01000015.1"/>
</dbReference>
<dbReference type="Proteomes" id="UP000184079">
    <property type="component" value="Unassembled WGS sequence"/>
</dbReference>
<keyword evidence="2" id="KW-0963">Cytoplasm</keyword>
<comment type="similarity">
    <text evidence="1 2">Belongs to the CutC family.</text>
</comment>
<dbReference type="GO" id="GO:0005737">
    <property type="term" value="C:cytoplasm"/>
    <property type="evidence" value="ECO:0007669"/>
    <property type="project" value="UniProtKB-SubCell"/>
</dbReference>
<dbReference type="Pfam" id="PF03932">
    <property type="entry name" value="CutC"/>
    <property type="match status" value="1"/>
</dbReference>
<comment type="caution">
    <text evidence="2">Once thought to be involved in copper homeostasis, experiments in E.coli have shown this is not the case.</text>
</comment>
<comment type="subcellular location">
    <subcellularLocation>
        <location evidence="2">Cytoplasm</location>
    </subcellularLocation>
</comment>
<evidence type="ECO:0000313" key="3">
    <source>
        <dbReference type="EMBL" id="SHH84614.1"/>
    </source>
</evidence>
<accession>A0A1M5WBN9</accession>
<protein>
    <recommendedName>
        <fullName evidence="2">PF03932 family protein CutC</fullName>
    </recommendedName>
</protein>
<evidence type="ECO:0000313" key="4">
    <source>
        <dbReference type="Proteomes" id="UP000184079"/>
    </source>
</evidence>
<dbReference type="SUPFAM" id="SSF110395">
    <property type="entry name" value="CutC-like"/>
    <property type="match status" value="1"/>
</dbReference>
<evidence type="ECO:0000256" key="1">
    <source>
        <dbReference type="ARBA" id="ARBA00007768"/>
    </source>
</evidence>
<dbReference type="OrthoDB" id="9815677at2"/>